<dbReference type="EMBL" id="CM042028">
    <property type="protein sequence ID" value="KAI3799808.1"/>
    <property type="molecule type" value="Genomic_DNA"/>
</dbReference>
<protein>
    <submittedName>
        <fullName evidence="1">Uncharacterized protein</fullName>
    </submittedName>
</protein>
<reference evidence="2" key="1">
    <citation type="journal article" date="2022" name="Mol. Ecol. Resour.">
        <title>The genomes of chicory, endive, great burdock and yacon provide insights into Asteraceae palaeo-polyploidization history and plant inulin production.</title>
        <authorList>
            <person name="Fan W."/>
            <person name="Wang S."/>
            <person name="Wang H."/>
            <person name="Wang A."/>
            <person name="Jiang F."/>
            <person name="Liu H."/>
            <person name="Zhao H."/>
            <person name="Xu D."/>
            <person name="Zhang Y."/>
        </authorList>
    </citation>
    <scope>NUCLEOTIDE SEQUENCE [LARGE SCALE GENOMIC DNA]</scope>
    <source>
        <strain evidence="2">cv. Yunnan</strain>
    </source>
</reference>
<keyword evidence="2" id="KW-1185">Reference proteome</keyword>
<sequence>MTEGLDMSLDDIIKNNKKSGRSDTNTSFRGGGRGRGHGRSRGRDLELGPGPGPTRRFDNRYSTRTKPYYVPQAFHAQSMLVGGESNSVAGTKLYISNLDYGVTNEDIRVLFSDVGELKRCSIHCDRSGRSKGTAEVVYMHQSDAVAAMKRYNNVQLDGKPMRLELVGISIVTPVPVPPMQKVILGSNPINRSRGIQGRIVGRGQARGGNNVSHRESDKGHGGGPNRPEKLSADDLDADLERYRLQAMRIN</sequence>
<evidence type="ECO:0000313" key="2">
    <source>
        <dbReference type="Proteomes" id="UP001056120"/>
    </source>
</evidence>
<proteinExistence type="predicted"/>
<comment type="caution">
    <text evidence="1">The sequence shown here is derived from an EMBL/GenBank/DDBJ whole genome shotgun (WGS) entry which is preliminary data.</text>
</comment>
<accession>A0ACB9HUZ4</accession>
<name>A0ACB9HUZ4_9ASTR</name>
<reference evidence="1 2" key="2">
    <citation type="journal article" date="2022" name="Mol. Ecol. Resour.">
        <title>The genomes of chicory, endive, great burdock and yacon provide insights into Asteraceae paleo-polyploidization history and plant inulin production.</title>
        <authorList>
            <person name="Fan W."/>
            <person name="Wang S."/>
            <person name="Wang H."/>
            <person name="Wang A."/>
            <person name="Jiang F."/>
            <person name="Liu H."/>
            <person name="Zhao H."/>
            <person name="Xu D."/>
            <person name="Zhang Y."/>
        </authorList>
    </citation>
    <scope>NUCLEOTIDE SEQUENCE [LARGE SCALE GENOMIC DNA]</scope>
    <source>
        <strain evidence="2">cv. Yunnan</strain>
        <tissue evidence="1">Leaves</tissue>
    </source>
</reference>
<evidence type="ECO:0000313" key="1">
    <source>
        <dbReference type="EMBL" id="KAI3799808.1"/>
    </source>
</evidence>
<organism evidence="1 2">
    <name type="scientific">Smallanthus sonchifolius</name>
    <dbReference type="NCBI Taxonomy" id="185202"/>
    <lineage>
        <taxon>Eukaryota</taxon>
        <taxon>Viridiplantae</taxon>
        <taxon>Streptophyta</taxon>
        <taxon>Embryophyta</taxon>
        <taxon>Tracheophyta</taxon>
        <taxon>Spermatophyta</taxon>
        <taxon>Magnoliopsida</taxon>
        <taxon>eudicotyledons</taxon>
        <taxon>Gunneridae</taxon>
        <taxon>Pentapetalae</taxon>
        <taxon>asterids</taxon>
        <taxon>campanulids</taxon>
        <taxon>Asterales</taxon>
        <taxon>Asteraceae</taxon>
        <taxon>Asteroideae</taxon>
        <taxon>Heliantheae alliance</taxon>
        <taxon>Millerieae</taxon>
        <taxon>Smallanthus</taxon>
    </lineage>
</organism>
<dbReference type="Proteomes" id="UP001056120">
    <property type="component" value="Linkage Group LG11"/>
</dbReference>
<gene>
    <name evidence="1" type="ORF">L1987_35112</name>
</gene>